<proteinExistence type="inferred from homology"/>
<keyword evidence="4" id="KW-0732">Signal</keyword>
<protein>
    <submittedName>
        <fullName evidence="5">Extracellular solute-binding protein</fullName>
    </submittedName>
</protein>
<dbReference type="InterPro" id="IPR006059">
    <property type="entry name" value="SBP"/>
</dbReference>
<comment type="similarity">
    <text evidence="2">Belongs to the bacterial solute-binding protein 1 family.</text>
</comment>
<dbReference type="SUPFAM" id="SSF53850">
    <property type="entry name" value="Periplasmic binding protein-like II"/>
    <property type="match status" value="1"/>
</dbReference>
<dbReference type="PANTHER" id="PTHR43649">
    <property type="entry name" value="ARABINOSE-BINDING PROTEIN-RELATED"/>
    <property type="match status" value="1"/>
</dbReference>
<dbReference type="RefSeq" id="WP_162453311.1">
    <property type="nucleotide sequence ID" value="NZ_WLZY01000013.1"/>
</dbReference>
<dbReference type="Proteomes" id="UP000460435">
    <property type="component" value="Unassembled WGS sequence"/>
</dbReference>
<dbReference type="InterPro" id="IPR050490">
    <property type="entry name" value="Bact_solute-bd_prot1"/>
</dbReference>
<reference evidence="5 6" key="1">
    <citation type="submission" date="2019-11" db="EMBL/GenBank/DDBJ databases">
        <authorList>
            <person name="Li X.-J."/>
            <person name="Feng X.-M."/>
        </authorList>
    </citation>
    <scope>NUCLEOTIDE SEQUENCE [LARGE SCALE GENOMIC DNA]</scope>
    <source>
        <strain evidence="5 6">XMNu-373</strain>
    </source>
</reference>
<dbReference type="EMBL" id="WLZY01000013">
    <property type="protein sequence ID" value="NDL60594.1"/>
    <property type="molecule type" value="Genomic_DNA"/>
</dbReference>
<dbReference type="AlphaFoldDB" id="A0A7K3MBB9"/>
<keyword evidence="3" id="KW-0813">Transport</keyword>
<name>A0A7K3MBB9_9ACTN</name>
<evidence type="ECO:0000256" key="1">
    <source>
        <dbReference type="ARBA" id="ARBA00004196"/>
    </source>
</evidence>
<organism evidence="5 6">
    <name type="scientific">Phytoactinopolyspora mesophila</name>
    <dbReference type="NCBI Taxonomy" id="2650750"/>
    <lineage>
        <taxon>Bacteria</taxon>
        <taxon>Bacillati</taxon>
        <taxon>Actinomycetota</taxon>
        <taxon>Actinomycetes</taxon>
        <taxon>Jiangellales</taxon>
        <taxon>Jiangellaceae</taxon>
        <taxon>Phytoactinopolyspora</taxon>
    </lineage>
</organism>
<dbReference type="GO" id="GO:0030313">
    <property type="term" value="C:cell envelope"/>
    <property type="evidence" value="ECO:0007669"/>
    <property type="project" value="UniProtKB-SubCell"/>
</dbReference>
<dbReference type="Pfam" id="PF13416">
    <property type="entry name" value="SBP_bac_8"/>
    <property type="match status" value="1"/>
</dbReference>
<dbReference type="PROSITE" id="PS51257">
    <property type="entry name" value="PROKAR_LIPOPROTEIN"/>
    <property type="match status" value="1"/>
</dbReference>
<comment type="subcellular location">
    <subcellularLocation>
        <location evidence="1">Cell envelope</location>
    </subcellularLocation>
</comment>
<evidence type="ECO:0000313" key="6">
    <source>
        <dbReference type="Proteomes" id="UP000460435"/>
    </source>
</evidence>
<evidence type="ECO:0000256" key="4">
    <source>
        <dbReference type="ARBA" id="ARBA00022729"/>
    </source>
</evidence>
<evidence type="ECO:0000256" key="3">
    <source>
        <dbReference type="ARBA" id="ARBA00022448"/>
    </source>
</evidence>
<accession>A0A7K3MBB9</accession>
<dbReference type="PANTHER" id="PTHR43649:SF31">
    <property type="entry name" value="SN-GLYCEROL-3-PHOSPHATE-BINDING PERIPLASMIC PROTEIN UGPB"/>
    <property type="match status" value="1"/>
</dbReference>
<evidence type="ECO:0000313" key="5">
    <source>
        <dbReference type="EMBL" id="NDL60594.1"/>
    </source>
</evidence>
<sequence length="477" mass="52694">MTHPATRRPRPFARRRAFQLSVGVLTIGLIAAACGGDDNGGATAGDGQSGTLRIAMFTANDAIDDPRVQSFNEEYPDIKIEFVPINGTDWEDYFSKILTEVAAGNPPDLINVATEGTQLFAGQGLAQPLDEFVQRDAEELEEYFADVHPALVEAMMYEGSLYQLPDDFNAANMYLNASLVEEAGLQMPAPDWDVDEFEHYAREIKGATGKYGYGWTNRLWGSWMPWIFVNDGNLFTEERAPGGEWLWDRFYADDPAAENRGGGWRWEQPTANSPEVVEALEFMMRLRDDDLTPAVEIGGGGLLEGLFASDELGMTPAGGFWAGGLAEAGLEPDDFDVQLFPAWQSQRHQFGTAGFAIAADTANPEAAWAWMKHTAKREVMELRPEFEGNVTTPVRRSMVTDERYASTGPSNSAIFYATLDDHPDTAPIPAPPVANPMTEAFVRWTQQAMNGEKTPQEAMDSLQLELEQIVADYGDQY</sequence>
<keyword evidence="6" id="KW-1185">Reference proteome</keyword>
<comment type="caution">
    <text evidence="5">The sequence shown here is derived from an EMBL/GenBank/DDBJ whole genome shotgun (WGS) entry which is preliminary data.</text>
</comment>
<gene>
    <name evidence="5" type="ORF">F7O44_26285</name>
</gene>
<evidence type="ECO:0000256" key="2">
    <source>
        <dbReference type="ARBA" id="ARBA00008520"/>
    </source>
</evidence>
<dbReference type="Gene3D" id="3.40.190.10">
    <property type="entry name" value="Periplasmic binding protein-like II"/>
    <property type="match status" value="1"/>
</dbReference>
<dbReference type="CDD" id="cd13585">
    <property type="entry name" value="PBP2_TMBP_like"/>
    <property type="match status" value="1"/>
</dbReference>